<evidence type="ECO:0000313" key="5">
    <source>
        <dbReference type="EMBL" id="OGG26468.1"/>
    </source>
</evidence>
<dbReference type="EC" id="1.1.1.34" evidence="2"/>
<comment type="caution">
    <text evidence="5">The sequence shown here is derived from an EMBL/GenBank/DDBJ whole genome shotgun (WGS) entry which is preliminary data.</text>
</comment>
<dbReference type="PROSITE" id="PS00318">
    <property type="entry name" value="HMG_COA_REDUCTASE_2"/>
    <property type="match status" value="1"/>
</dbReference>
<dbReference type="Pfam" id="PF00368">
    <property type="entry name" value="HMG-CoA_red"/>
    <property type="match status" value="1"/>
</dbReference>
<dbReference type="InterPro" id="IPR002202">
    <property type="entry name" value="HMG_CoA_Rdtase"/>
</dbReference>
<dbReference type="PRINTS" id="PR00071">
    <property type="entry name" value="HMGCOARDTASE"/>
</dbReference>
<evidence type="ECO:0000256" key="1">
    <source>
        <dbReference type="ARBA" id="ARBA00007661"/>
    </source>
</evidence>
<dbReference type="InterPro" id="IPR023076">
    <property type="entry name" value="HMG_CoA_Rdtase_CS"/>
</dbReference>
<protein>
    <recommendedName>
        <fullName evidence="2">hydroxymethylglutaryl-CoA reductase (NADPH)</fullName>
        <ecNumber evidence="2">1.1.1.34</ecNumber>
    </recommendedName>
</protein>
<dbReference type="InterPro" id="IPR023074">
    <property type="entry name" value="HMG_CoA_Rdtase_cat_sf"/>
</dbReference>
<dbReference type="CDD" id="cd00643">
    <property type="entry name" value="HMG-CoA_reductase_classI"/>
    <property type="match status" value="1"/>
</dbReference>
<keyword evidence="3" id="KW-0521">NADP</keyword>
<dbReference type="InterPro" id="IPR009029">
    <property type="entry name" value="HMG_CoA_Rdtase_sub-bd_dom_sf"/>
</dbReference>
<dbReference type="PANTHER" id="PTHR10572">
    <property type="entry name" value="3-HYDROXY-3-METHYLGLUTARYL-COENZYME A REDUCTASE"/>
    <property type="match status" value="1"/>
</dbReference>
<dbReference type="InterPro" id="IPR004554">
    <property type="entry name" value="HMG_CoA_Rdtase_eu_arc"/>
</dbReference>
<dbReference type="Proteomes" id="UP000176609">
    <property type="component" value="Unassembled WGS sequence"/>
</dbReference>
<reference evidence="5 6" key="1">
    <citation type="journal article" date="2016" name="Nat. Commun.">
        <title>Thousands of microbial genomes shed light on interconnected biogeochemical processes in an aquifer system.</title>
        <authorList>
            <person name="Anantharaman K."/>
            <person name="Brown C.T."/>
            <person name="Hug L.A."/>
            <person name="Sharon I."/>
            <person name="Castelle C.J."/>
            <person name="Probst A.J."/>
            <person name="Thomas B.C."/>
            <person name="Singh A."/>
            <person name="Wilkins M.J."/>
            <person name="Karaoz U."/>
            <person name="Brodie E.L."/>
            <person name="Williams K.H."/>
            <person name="Hubbard S.S."/>
            <person name="Banfield J.F."/>
        </authorList>
    </citation>
    <scope>NUCLEOTIDE SEQUENCE [LARGE SCALE GENOMIC DNA]</scope>
</reference>
<evidence type="ECO:0000256" key="2">
    <source>
        <dbReference type="ARBA" id="ARBA00012999"/>
    </source>
</evidence>
<evidence type="ECO:0000256" key="4">
    <source>
        <dbReference type="ARBA" id="ARBA00023002"/>
    </source>
</evidence>
<dbReference type="SUPFAM" id="SSF55035">
    <property type="entry name" value="NAD-binding domain of HMG-CoA reductase"/>
    <property type="match status" value="1"/>
</dbReference>
<dbReference type="Gene3D" id="3.30.70.420">
    <property type="entry name" value="Hydroxymethylglutaryl-CoA reductase, class I/II, NAD/NADP-binding domain"/>
    <property type="match status" value="1"/>
</dbReference>
<dbReference type="AlphaFoldDB" id="A0A1F6AP74"/>
<dbReference type="Gene3D" id="3.90.770.10">
    <property type="entry name" value="3-hydroxy-3-methylglutaryl-coenzyme A Reductase, Chain A, domain 2"/>
    <property type="match status" value="1"/>
</dbReference>
<accession>A0A1F6AP74</accession>
<dbReference type="InterPro" id="IPR009023">
    <property type="entry name" value="HMG_CoA_Rdtase_NAD(P)-bd_sf"/>
</dbReference>
<dbReference type="PROSITE" id="PS50065">
    <property type="entry name" value="HMG_COA_REDUCTASE_4"/>
    <property type="match status" value="1"/>
</dbReference>
<dbReference type="EMBL" id="MFJR01000009">
    <property type="protein sequence ID" value="OGG26468.1"/>
    <property type="molecule type" value="Genomic_DNA"/>
</dbReference>
<sequence>MDLRSFKNIEDRRKFLEKKLKINFSAVSIFPQDLKEAQNRNCENMIGVIQIPLGVAGPVLLRKGKTKEFYYLPLATTEAALVASVNRGCKAICLSDGAKVVVENIGMTRGPVFRTGGIIEGTRVKSWLKRNFNKLAQIAKFSSPHLKLTQVNDLMVGDYIFVRFYFDTQEAMGMNMVTLATQKIVDYIEINTQVKCLSLAGNFDIDKKPAWLNILLGRGRRVWAEVNLTNEVVRQVLKTTPQKLHEVAINKCYLGSAVSGSMGFNAHFANIIAAFYLACGQDLAHVVEGSVGITATQLIDRNLKISVYLPNLQVGTVGGGTGLPSQKEALNLLGLNSNGSGQNTDRLAEIMGVAVLAGEISLLASLSEGSLAKSHQKLARRD</sequence>
<evidence type="ECO:0000313" key="6">
    <source>
        <dbReference type="Proteomes" id="UP000176609"/>
    </source>
</evidence>
<name>A0A1F6AP74_9BACT</name>
<dbReference type="GO" id="GO:0008299">
    <property type="term" value="P:isoprenoid biosynthetic process"/>
    <property type="evidence" value="ECO:0007669"/>
    <property type="project" value="InterPro"/>
</dbReference>
<organism evidence="5 6">
    <name type="scientific">Candidatus Gottesmanbacteria bacterium RIFCSPLOWO2_01_FULL_39_12b</name>
    <dbReference type="NCBI Taxonomy" id="1798388"/>
    <lineage>
        <taxon>Bacteria</taxon>
        <taxon>Candidatus Gottesmaniibacteriota</taxon>
    </lineage>
</organism>
<keyword evidence="4" id="KW-0560">Oxidoreductase</keyword>
<comment type="similarity">
    <text evidence="1">Belongs to the HMG-CoA reductase family.</text>
</comment>
<dbReference type="GO" id="GO:0004420">
    <property type="term" value="F:hydroxymethylglutaryl-CoA reductase (NADPH) activity"/>
    <property type="evidence" value="ECO:0007669"/>
    <property type="project" value="UniProtKB-EC"/>
</dbReference>
<evidence type="ECO:0000256" key="3">
    <source>
        <dbReference type="ARBA" id="ARBA00022857"/>
    </source>
</evidence>
<dbReference type="GO" id="GO:0015936">
    <property type="term" value="P:coenzyme A metabolic process"/>
    <property type="evidence" value="ECO:0007669"/>
    <property type="project" value="InterPro"/>
</dbReference>
<dbReference type="PANTHER" id="PTHR10572:SF24">
    <property type="entry name" value="3-HYDROXY-3-METHYLGLUTARYL-COENZYME A REDUCTASE"/>
    <property type="match status" value="1"/>
</dbReference>
<proteinExistence type="inferred from homology"/>
<dbReference type="SUPFAM" id="SSF56542">
    <property type="entry name" value="Substrate-binding domain of HMG-CoA reductase"/>
    <property type="match status" value="1"/>
</dbReference>
<dbReference type="GO" id="GO:0016126">
    <property type="term" value="P:sterol biosynthetic process"/>
    <property type="evidence" value="ECO:0007669"/>
    <property type="project" value="TreeGrafter"/>
</dbReference>
<gene>
    <name evidence="5" type="ORF">A2960_06340</name>
</gene>